<reference evidence="9" key="1">
    <citation type="submission" date="2021-01" db="EMBL/GenBank/DDBJ databases">
        <authorList>
            <person name="Corre E."/>
            <person name="Pelletier E."/>
            <person name="Niang G."/>
            <person name="Scheremetjew M."/>
            <person name="Finn R."/>
            <person name="Kale V."/>
            <person name="Holt S."/>
            <person name="Cochrane G."/>
            <person name="Meng A."/>
            <person name="Brown T."/>
            <person name="Cohen L."/>
        </authorList>
    </citation>
    <scope>NUCLEOTIDE SEQUENCE</scope>
    <source>
        <strain evidence="9">CCMP1594</strain>
    </source>
</reference>
<dbReference type="FunFam" id="3.40.390.10:FF:000074">
    <property type="entry name" value="Metalloprotease"/>
    <property type="match status" value="1"/>
</dbReference>
<evidence type="ECO:0000259" key="8">
    <source>
        <dbReference type="Pfam" id="PF01432"/>
    </source>
</evidence>
<dbReference type="InterPro" id="IPR045090">
    <property type="entry name" value="Pept_M3A_M3B"/>
</dbReference>
<dbReference type="Gene3D" id="1.10.1370.10">
    <property type="entry name" value="Neurolysin, domain 3"/>
    <property type="match status" value="1"/>
</dbReference>
<feature type="domain" description="Peptidase M3A/M3B catalytic" evidence="8">
    <location>
        <begin position="169"/>
        <end position="612"/>
    </location>
</feature>
<dbReference type="Gene3D" id="1.20.1050.40">
    <property type="entry name" value="Endopeptidase. Chain P, domain 1"/>
    <property type="match status" value="1"/>
</dbReference>
<keyword evidence="6 7" id="KW-0482">Metalloprotease</keyword>
<keyword evidence="4 7" id="KW-0378">Hydrolase</keyword>
<evidence type="ECO:0000256" key="6">
    <source>
        <dbReference type="ARBA" id="ARBA00023049"/>
    </source>
</evidence>
<dbReference type="EMBL" id="HBJA01005045">
    <property type="protein sequence ID" value="CAE0790566.1"/>
    <property type="molecule type" value="Transcribed_RNA"/>
</dbReference>
<evidence type="ECO:0000256" key="4">
    <source>
        <dbReference type="ARBA" id="ARBA00022801"/>
    </source>
</evidence>
<dbReference type="GO" id="GO:0046872">
    <property type="term" value="F:metal ion binding"/>
    <property type="evidence" value="ECO:0007669"/>
    <property type="project" value="UniProtKB-UniRule"/>
</dbReference>
<dbReference type="InterPro" id="IPR024079">
    <property type="entry name" value="MetalloPept_cat_dom_sf"/>
</dbReference>
<dbReference type="PANTHER" id="PTHR11804:SF84">
    <property type="entry name" value="SACCHAROLYSIN"/>
    <property type="match status" value="1"/>
</dbReference>
<dbReference type="Pfam" id="PF01432">
    <property type="entry name" value="Peptidase_M3"/>
    <property type="match status" value="1"/>
</dbReference>
<dbReference type="GO" id="GO:0006518">
    <property type="term" value="P:peptide metabolic process"/>
    <property type="evidence" value="ECO:0007669"/>
    <property type="project" value="TreeGrafter"/>
</dbReference>
<sequence>MSYETVVLPLLKPPNYKTNPMVAEAKFYQHCGTDPQIRKVCQENGTRLSKARVQFRMRKDVYDVLDKYAATPEAAALPETEKWFLDSLLADFKRSGLALDDAARTKLEELLAADSEACSEYSGNVANDATKVVYTRAELEGVPEDFLDSHKDDDGNIVVTLKGPDLLPVLKYCAISESRKKLMVARETAYGNNLELMDKGAKLRKQIAQILGYPTYADYIVERRMTGKVAVVTEFLSSLQAKLMEAGKRDLEALKEVKKAHMEARGEGYDGKLHAWDVSFYDQLLNTNKYGVDQNEIKEYFPLHKVVDGTLEIYQELLGLVFTEATAFEKWHDDVRLFSVRDGASGELIGHFYLDLHPRDGKYTHAAIFHLSKRTPEQVPVDCMLCNMNPPTAESPALLQHAEVETFFHEFGHIMHSLCAEGDYNMTHLAKCPRDFVEAPSQMLENWCWQPEILARLSSHYKTKQPLPQDLLDKLIAAKNVNVALFTLRQVYLATLDMQIHTEPPEDLQALVDKLRPEISLLENPPGMNMLRAFGHLMNQYAAAYHGYLWSEVLSADMFHTRFEKEGVMNTKTGMDYRKMVLAPGGVGSIMDHLTTFLGRPPQQEAFLRSRQII</sequence>
<dbReference type="InterPro" id="IPR001567">
    <property type="entry name" value="Pept_M3A_M3B_dom"/>
</dbReference>
<comment type="cofactor">
    <cofactor evidence="7">
        <name>Zn(2+)</name>
        <dbReference type="ChEBI" id="CHEBI:29105"/>
    </cofactor>
    <text evidence="7">Binds 1 zinc ion.</text>
</comment>
<dbReference type="AlphaFoldDB" id="A0A7S4C954"/>
<evidence type="ECO:0000256" key="5">
    <source>
        <dbReference type="ARBA" id="ARBA00022833"/>
    </source>
</evidence>
<evidence type="ECO:0000256" key="3">
    <source>
        <dbReference type="ARBA" id="ARBA00022723"/>
    </source>
</evidence>
<dbReference type="SUPFAM" id="SSF55486">
    <property type="entry name" value="Metalloproteases ('zincins'), catalytic domain"/>
    <property type="match status" value="1"/>
</dbReference>
<protein>
    <recommendedName>
        <fullName evidence="8">Peptidase M3A/M3B catalytic domain-containing protein</fullName>
    </recommendedName>
</protein>
<dbReference type="GO" id="GO:0006508">
    <property type="term" value="P:proteolysis"/>
    <property type="evidence" value="ECO:0007669"/>
    <property type="project" value="UniProtKB-KW"/>
</dbReference>
<evidence type="ECO:0000313" key="9">
    <source>
        <dbReference type="EMBL" id="CAE0790566.1"/>
    </source>
</evidence>
<dbReference type="Gene3D" id="3.40.390.10">
    <property type="entry name" value="Collagenase (Catalytic Domain)"/>
    <property type="match status" value="1"/>
</dbReference>
<evidence type="ECO:0000256" key="2">
    <source>
        <dbReference type="ARBA" id="ARBA00022670"/>
    </source>
</evidence>
<comment type="similarity">
    <text evidence="1 7">Belongs to the peptidase M3 family.</text>
</comment>
<dbReference type="InterPro" id="IPR024080">
    <property type="entry name" value="Neurolysin/TOP_N"/>
</dbReference>
<organism evidence="9">
    <name type="scientific">Eutreptiella gymnastica</name>
    <dbReference type="NCBI Taxonomy" id="73025"/>
    <lineage>
        <taxon>Eukaryota</taxon>
        <taxon>Discoba</taxon>
        <taxon>Euglenozoa</taxon>
        <taxon>Euglenida</taxon>
        <taxon>Spirocuta</taxon>
        <taxon>Euglenophyceae</taxon>
        <taxon>Eutreptiales</taxon>
        <taxon>Eutreptiaceae</taxon>
        <taxon>Eutreptiella</taxon>
    </lineage>
</organism>
<dbReference type="GO" id="GO:0005758">
    <property type="term" value="C:mitochondrial intermembrane space"/>
    <property type="evidence" value="ECO:0007669"/>
    <property type="project" value="TreeGrafter"/>
</dbReference>
<name>A0A7S4C954_9EUGL</name>
<keyword evidence="5 7" id="KW-0862">Zinc</keyword>
<proteinExistence type="inferred from homology"/>
<evidence type="ECO:0000256" key="7">
    <source>
        <dbReference type="RuleBase" id="RU003435"/>
    </source>
</evidence>
<accession>A0A7S4C954</accession>
<dbReference type="PANTHER" id="PTHR11804">
    <property type="entry name" value="PROTEASE M3 THIMET OLIGOPEPTIDASE-RELATED"/>
    <property type="match status" value="1"/>
</dbReference>
<keyword evidence="3 7" id="KW-0479">Metal-binding</keyword>
<dbReference type="CDD" id="cd06455">
    <property type="entry name" value="M3A_TOP"/>
    <property type="match status" value="1"/>
</dbReference>
<dbReference type="GO" id="GO:0004222">
    <property type="term" value="F:metalloendopeptidase activity"/>
    <property type="evidence" value="ECO:0007669"/>
    <property type="project" value="InterPro"/>
</dbReference>
<keyword evidence="2 7" id="KW-0645">Protease</keyword>
<dbReference type="InterPro" id="IPR024077">
    <property type="entry name" value="Neurolysin/TOP_dom2"/>
</dbReference>
<evidence type="ECO:0000256" key="1">
    <source>
        <dbReference type="ARBA" id="ARBA00006040"/>
    </source>
</evidence>
<gene>
    <name evidence="9" type="ORF">EGYM00163_LOCUS1680</name>
</gene>